<dbReference type="Proteomes" id="UP000325577">
    <property type="component" value="Linkage Group LG5"/>
</dbReference>
<reference evidence="1 2" key="1">
    <citation type="submission" date="2019-09" db="EMBL/GenBank/DDBJ databases">
        <title>A chromosome-level genome assembly of the Chinese tupelo Nyssa sinensis.</title>
        <authorList>
            <person name="Yang X."/>
            <person name="Kang M."/>
            <person name="Yang Y."/>
            <person name="Xiong H."/>
            <person name="Wang M."/>
            <person name="Zhang Z."/>
            <person name="Wang Z."/>
            <person name="Wu H."/>
            <person name="Ma T."/>
            <person name="Liu J."/>
            <person name="Xi Z."/>
        </authorList>
    </citation>
    <scope>NUCLEOTIDE SEQUENCE [LARGE SCALE GENOMIC DNA]</scope>
    <source>
        <strain evidence="1">J267</strain>
        <tissue evidence="1">Leaf</tissue>
    </source>
</reference>
<proteinExistence type="predicted"/>
<gene>
    <name evidence="1" type="ORF">F0562_012078</name>
</gene>
<organism evidence="1 2">
    <name type="scientific">Nyssa sinensis</name>
    <dbReference type="NCBI Taxonomy" id="561372"/>
    <lineage>
        <taxon>Eukaryota</taxon>
        <taxon>Viridiplantae</taxon>
        <taxon>Streptophyta</taxon>
        <taxon>Embryophyta</taxon>
        <taxon>Tracheophyta</taxon>
        <taxon>Spermatophyta</taxon>
        <taxon>Magnoliopsida</taxon>
        <taxon>eudicotyledons</taxon>
        <taxon>Gunneridae</taxon>
        <taxon>Pentapetalae</taxon>
        <taxon>asterids</taxon>
        <taxon>Cornales</taxon>
        <taxon>Nyssaceae</taxon>
        <taxon>Nyssa</taxon>
    </lineage>
</organism>
<evidence type="ECO:0000313" key="2">
    <source>
        <dbReference type="Proteomes" id="UP000325577"/>
    </source>
</evidence>
<accession>A0A5J4ZSL2</accession>
<dbReference type="EMBL" id="CM018048">
    <property type="protein sequence ID" value="KAA8521430.1"/>
    <property type="molecule type" value="Genomic_DNA"/>
</dbReference>
<dbReference type="AlphaFoldDB" id="A0A5J4ZSL2"/>
<name>A0A5J4ZSL2_9ASTE</name>
<protein>
    <submittedName>
        <fullName evidence="1">Uncharacterized protein</fullName>
    </submittedName>
</protein>
<keyword evidence="2" id="KW-1185">Reference proteome</keyword>
<sequence length="111" mass="12566">MIPATVKIKVGECRFEIPVWAETGPCFSRSSKVQKLEAAPSMAIRRVTEVLSTVETSSELRISRHRNADNWPRAHNMGYGFQPIMADHGEQTNCDEDKEWVVETNDRDAGF</sequence>
<evidence type="ECO:0000313" key="1">
    <source>
        <dbReference type="EMBL" id="KAA8521430.1"/>
    </source>
</evidence>